<sequence length="226" mass="26367">MDIYDQEHMTKLPFKFDIEELKKALKDIEKYASFDNPTGQIGLTHTANEYEGKDKRYEACGSFASKSFPTENDFTEFNEDLKDTYFYEVYKTLSTMYNLGRVRLLQIQPKRCLSWHIDQQERIHVPIISNSGNMLAILNKCYFLPADGSSYIVNLILTHSAFNGGFEPRYNFLCSITGYKKNAVTNLEKEFDDEELLASARKLYKWSYTNCNFPLKDQILEKKKSE</sequence>
<proteinExistence type="predicted"/>
<protein>
    <recommendedName>
        <fullName evidence="2">Aspartyl/asparaginy/proline hydroxylase domain-containing protein</fullName>
    </recommendedName>
</protein>
<dbReference type="SUPFAM" id="SSF51197">
    <property type="entry name" value="Clavaminate synthase-like"/>
    <property type="match status" value="1"/>
</dbReference>
<accession>A0A382C652</accession>
<evidence type="ECO:0000313" key="1">
    <source>
        <dbReference type="EMBL" id="SVB21171.1"/>
    </source>
</evidence>
<dbReference type="Gene3D" id="2.60.120.330">
    <property type="entry name" value="B-lactam Antibiotic, Isopenicillin N Synthase, Chain"/>
    <property type="match status" value="1"/>
</dbReference>
<dbReference type="AlphaFoldDB" id="A0A382C652"/>
<gene>
    <name evidence="1" type="ORF">METZ01_LOCUS174025</name>
</gene>
<evidence type="ECO:0008006" key="2">
    <source>
        <dbReference type="Google" id="ProtNLM"/>
    </source>
</evidence>
<dbReference type="EMBL" id="UINC01032842">
    <property type="protein sequence ID" value="SVB21171.1"/>
    <property type="molecule type" value="Genomic_DNA"/>
</dbReference>
<organism evidence="1">
    <name type="scientific">marine metagenome</name>
    <dbReference type="NCBI Taxonomy" id="408172"/>
    <lineage>
        <taxon>unclassified sequences</taxon>
        <taxon>metagenomes</taxon>
        <taxon>ecological metagenomes</taxon>
    </lineage>
</organism>
<name>A0A382C652_9ZZZZ</name>
<reference evidence="1" key="1">
    <citation type="submission" date="2018-05" db="EMBL/GenBank/DDBJ databases">
        <authorList>
            <person name="Lanie J.A."/>
            <person name="Ng W.-L."/>
            <person name="Kazmierczak K.M."/>
            <person name="Andrzejewski T.M."/>
            <person name="Davidsen T.M."/>
            <person name="Wayne K.J."/>
            <person name="Tettelin H."/>
            <person name="Glass J.I."/>
            <person name="Rusch D."/>
            <person name="Podicherti R."/>
            <person name="Tsui H.-C.T."/>
            <person name="Winkler M.E."/>
        </authorList>
    </citation>
    <scope>NUCLEOTIDE SEQUENCE</scope>
</reference>
<dbReference type="InterPro" id="IPR027443">
    <property type="entry name" value="IPNS-like_sf"/>
</dbReference>